<dbReference type="PANTHER" id="PTHR48111:SF1">
    <property type="entry name" value="TWO-COMPONENT RESPONSE REGULATOR ORR33"/>
    <property type="match status" value="1"/>
</dbReference>
<dbReference type="Gene3D" id="3.40.50.2300">
    <property type="match status" value="1"/>
</dbReference>
<dbReference type="GO" id="GO:0005829">
    <property type="term" value="C:cytosol"/>
    <property type="evidence" value="ECO:0007669"/>
    <property type="project" value="TreeGrafter"/>
</dbReference>
<dbReference type="AlphaFoldDB" id="U1YGY4"/>
<evidence type="ECO:0000313" key="12">
    <source>
        <dbReference type="Proteomes" id="UP000016511"/>
    </source>
</evidence>
<keyword evidence="4" id="KW-0805">Transcription regulation</keyword>
<accession>U1YGY4</accession>
<dbReference type="PANTHER" id="PTHR48111">
    <property type="entry name" value="REGULATOR OF RPOS"/>
    <property type="match status" value="1"/>
</dbReference>
<dbReference type="Pfam" id="PF00072">
    <property type="entry name" value="Response_reg"/>
    <property type="match status" value="1"/>
</dbReference>
<evidence type="ECO:0000256" key="1">
    <source>
        <dbReference type="ARBA" id="ARBA00004496"/>
    </source>
</evidence>
<evidence type="ECO:0000259" key="10">
    <source>
        <dbReference type="PROSITE" id="PS51755"/>
    </source>
</evidence>
<dbReference type="InterPro" id="IPR001867">
    <property type="entry name" value="OmpR/PhoB-type_DNA-bd"/>
</dbReference>
<dbReference type="STRING" id="649747.HMPREF0083_01822"/>
<dbReference type="FunFam" id="1.10.10.10:FF:000018">
    <property type="entry name" value="DNA-binding response regulator ResD"/>
    <property type="match status" value="1"/>
</dbReference>
<dbReference type="InterPro" id="IPR011006">
    <property type="entry name" value="CheY-like_superfamily"/>
</dbReference>
<dbReference type="PROSITE" id="PS50110">
    <property type="entry name" value="RESPONSE_REGULATORY"/>
    <property type="match status" value="1"/>
</dbReference>
<feature type="domain" description="Response regulatory" evidence="9">
    <location>
        <begin position="39"/>
        <end position="152"/>
    </location>
</feature>
<keyword evidence="6" id="KW-0804">Transcription</keyword>
<feature type="modified residue" description="4-aspartylphosphate" evidence="7">
    <location>
        <position position="88"/>
    </location>
</feature>
<dbReference type="PROSITE" id="PS51755">
    <property type="entry name" value="OMPR_PHOB"/>
    <property type="match status" value="1"/>
</dbReference>
<evidence type="ECO:0000256" key="3">
    <source>
        <dbReference type="ARBA" id="ARBA00023012"/>
    </source>
</evidence>
<evidence type="ECO:0000256" key="7">
    <source>
        <dbReference type="PROSITE-ProRule" id="PRU00169"/>
    </source>
</evidence>
<dbReference type="SMART" id="SM00862">
    <property type="entry name" value="Trans_reg_C"/>
    <property type="match status" value="1"/>
</dbReference>
<dbReference type="SMART" id="SM00448">
    <property type="entry name" value="REC"/>
    <property type="match status" value="1"/>
</dbReference>
<protein>
    <submittedName>
        <fullName evidence="11">Putative transcriptional regulatory protein ResD</fullName>
    </submittedName>
</protein>
<dbReference type="Gene3D" id="6.10.250.690">
    <property type="match status" value="1"/>
</dbReference>
<dbReference type="GO" id="GO:0000976">
    <property type="term" value="F:transcription cis-regulatory region binding"/>
    <property type="evidence" value="ECO:0007669"/>
    <property type="project" value="TreeGrafter"/>
</dbReference>
<dbReference type="GO" id="GO:0006355">
    <property type="term" value="P:regulation of DNA-templated transcription"/>
    <property type="evidence" value="ECO:0007669"/>
    <property type="project" value="InterPro"/>
</dbReference>
<dbReference type="SUPFAM" id="SSF46894">
    <property type="entry name" value="C-terminal effector domain of the bipartite response regulators"/>
    <property type="match status" value="1"/>
</dbReference>
<evidence type="ECO:0000256" key="8">
    <source>
        <dbReference type="PROSITE-ProRule" id="PRU01091"/>
    </source>
</evidence>
<dbReference type="FunFam" id="3.40.50.2300:FF:000001">
    <property type="entry name" value="DNA-binding response regulator PhoB"/>
    <property type="match status" value="1"/>
</dbReference>
<dbReference type="Proteomes" id="UP000016511">
    <property type="component" value="Unassembled WGS sequence"/>
</dbReference>
<reference evidence="11 12" key="1">
    <citation type="submission" date="2013-08" db="EMBL/GenBank/DDBJ databases">
        <authorList>
            <person name="Weinstock G."/>
            <person name="Sodergren E."/>
            <person name="Wylie T."/>
            <person name="Fulton L."/>
            <person name="Fulton R."/>
            <person name="Fronick C."/>
            <person name="O'Laughlin M."/>
            <person name="Godfrey J."/>
            <person name="Miner T."/>
            <person name="Herter B."/>
            <person name="Appelbaum E."/>
            <person name="Cordes M."/>
            <person name="Lek S."/>
            <person name="Wollam A."/>
            <person name="Pepin K.H."/>
            <person name="Palsikar V.B."/>
            <person name="Mitreva M."/>
            <person name="Wilson R.K."/>
        </authorList>
    </citation>
    <scope>NUCLEOTIDE SEQUENCE [LARGE SCALE GENOMIC DNA]</scope>
    <source>
        <strain evidence="11 12">ATCC 12856</strain>
    </source>
</reference>
<dbReference type="InterPro" id="IPR001789">
    <property type="entry name" value="Sig_transdc_resp-reg_receiver"/>
</dbReference>
<dbReference type="Gene3D" id="1.10.10.10">
    <property type="entry name" value="Winged helix-like DNA-binding domain superfamily/Winged helix DNA-binding domain"/>
    <property type="match status" value="1"/>
</dbReference>
<evidence type="ECO:0000259" key="9">
    <source>
        <dbReference type="PROSITE" id="PS50110"/>
    </source>
</evidence>
<feature type="domain" description="OmpR/PhoB-type" evidence="10">
    <location>
        <begin position="168"/>
        <end position="265"/>
    </location>
</feature>
<evidence type="ECO:0000256" key="2">
    <source>
        <dbReference type="ARBA" id="ARBA00022553"/>
    </source>
</evidence>
<dbReference type="GO" id="GO:0000156">
    <property type="term" value="F:phosphorelay response regulator activity"/>
    <property type="evidence" value="ECO:0007669"/>
    <property type="project" value="TreeGrafter"/>
</dbReference>
<keyword evidence="3" id="KW-0902">Two-component regulatory system</keyword>
<keyword evidence="2 7" id="KW-0597">Phosphoprotein</keyword>
<dbReference type="InterPro" id="IPR016032">
    <property type="entry name" value="Sig_transdc_resp-reg_C-effctor"/>
</dbReference>
<organism evidence="11 12">
    <name type="scientific">Aneurinibacillus aneurinilyticus ATCC 12856</name>
    <dbReference type="NCBI Taxonomy" id="649747"/>
    <lineage>
        <taxon>Bacteria</taxon>
        <taxon>Bacillati</taxon>
        <taxon>Bacillota</taxon>
        <taxon>Bacilli</taxon>
        <taxon>Bacillales</taxon>
        <taxon>Paenibacillaceae</taxon>
        <taxon>Aneurinibacillus group</taxon>
        <taxon>Aneurinibacillus</taxon>
    </lineage>
</organism>
<dbReference type="PATRIC" id="fig|649747.3.peg.1646"/>
<comment type="subcellular location">
    <subcellularLocation>
        <location evidence="1">Cytoplasm</location>
    </subcellularLocation>
</comment>
<gene>
    <name evidence="11" type="ORF">HMPREF0083_01822</name>
</gene>
<dbReference type="GO" id="GO:0032993">
    <property type="term" value="C:protein-DNA complex"/>
    <property type="evidence" value="ECO:0007669"/>
    <property type="project" value="TreeGrafter"/>
</dbReference>
<name>U1YGY4_ANEAE</name>
<evidence type="ECO:0000256" key="6">
    <source>
        <dbReference type="ARBA" id="ARBA00023163"/>
    </source>
</evidence>
<dbReference type="EMBL" id="AWSJ01000120">
    <property type="protein sequence ID" value="ERI10061.1"/>
    <property type="molecule type" value="Genomic_DNA"/>
</dbReference>
<evidence type="ECO:0000256" key="5">
    <source>
        <dbReference type="ARBA" id="ARBA00023125"/>
    </source>
</evidence>
<dbReference type="InterPro" id="IPR039420">
    <property type="entry name" value="WalR-like"/>
</dbReference>
<keyword evidence="5 8" id="KW-0238">DNA-binding</keyword>
<dbReference type="eggNOG" id="COG0745">
    <property type="taxonomic scope" value="Bacteria"/>
</dbReference>
<dbReference type="CDD" id="cd00383">
    <property type="entry name" value="trans_reg_C"/>
    <property type="match status" value="1"/>
</dbReference>
<keyword evidence="12" id="KW-1185">Reference proteome</keyword>
<sequence>MHKKYGILTDREEEKACKAVFRIRCAYGMEEEDSVNGTKVLVADDDVNVLEIIRLYFAQQQIDLVEAHNGEEAVRLAEVEKPDAIILDVMMPKMDGYEACREIRKIMDTPIIMLSAKGEEFDRVLGLELGADDYVTKPFSPRELVARIKAIFRRMQPRSIEEKDTVPSNVLQFQDLHIDLQGRQVTVAGEKVQFRPKEFDLLVFLARSQGSVFTREQLLEQIWGYDFFGDIRTVDVHVKKIRQHLAQLSYECIHTVWGVGYKFEVEASCSA</sequence>
<comment type="caution">
    <text evidence="11">The sequence shown here is derived from an EMBL/GenBank/DDBJ whole genome shotgun (WGS) entry which is preliminary data.</text>
</comment>
<evidence type="ECO:0000313" key="11">
    <source>
        <dbReference type="EMBL" id="ERI10061.1"/>
    </source>
</evidence>
<dbReference type="SUPFAM" id="SSF52172">
    <property type="entry name" value="CheY-like"/>
    <property type="match status" value="1"/>
</dbReference>
<dbReference type="HOGENOM" id="CLU_000445_30_4_9"/>
<proteinExistence type="predicted"/>
<feature type="DNA-binding region" description="OmpR/PhoB-type" evidence="8">
    <location>
        <begin position="168"/>
        <end position="265"/>
    </location>
</feature>
<dbReference type="InterPro" id="IPR036388">
    <property type="entry name" value="WH-like_DNA-bd_sf"/>
</dbReference>
<evidence type="ECO:0000256" key="4">
    <source>
        <dbReference type="ARBA" id="ARBA00023015"/>
    </source>
</evidence>
<dbReference type="Pfam" id="PF00486">
    <property type="entry name" value="Trans_reg_C"/>
    <property type="match status" value="1"/>
</dbReference>